<dbReference type="GO" id="GO:0005886">
    <property type="term" value="C:plasma membrane"/>
    <property type="evidence" value="ECO:0007669"/>
    <property type="project" value="TreeGrafter"/>
</dbReference>
<dbReference type="Proteomes" id="UP000199514">
    <property type="component" value="Unassembled WGS sequence"/>
</dbReference>
<dbReference type="InterPro" id="IPR008141">
    <property type="entry name" value="Ala_DH"/>
</dbReference>
<dbReference type="SMART" id="SM01002">
    <property type="entry name" value="AlaDh_PNT_C"/>
    <property type="match status" value="1"/>
</dbReference>
<dbReference type="InterPro" id="IPR008143">
    <property type="entry name" value="Ala_DH/PNT_CS2"/>
</dbReference>
<dbReference type="InterPro" id="IPR007886">
    <property type="entry name" value="AlaDH/PNT_N"/>
</dbReference>
<evidence type="ECO:0000256" key="3">
    <source>
        <dbReference type="ARBA" id="ARBA00023002"/>
    </source>
</evidence>
<evidence type="ECO:0000313" key="8">
    <source>
        <dbReference type="Proteomes" id="UP000199514"/>
    </source>
</evidence>
<organism evidence="7 8">
    <name type="scientific">Flexibacter flexilis DSM 6793</name>
    <dbReference type="NCBI Taxonomy" id="927664"/>
    <lineage>
        <taxon>Bacteria</taxon>
        <taxon>Pseudomonadati</taxon>
        <taxon>Bacteroidota</taxon>
        <taxon>Cytophagia</taxon>
        <taxon>Cytophagales</taxon>
        <taxon>Flexibacteraceae</taxon>
        <taxon>Flexibacter</taxon>
    </lineage>
</organism>
<dbReference type="GO" id="GO:0042853">
    <property type="term" value="P:L-alanine catabolic process"/>
    <property type="evidence" value="ECO:0007669"/>
    <property type="project" value="InterPro"/>
</dbReference>
<comment type="similarity">
    <text evidence="1">Belongs to the AlaDH/PNT family.</text>
</comment>
<dbReference type="GO" id="GO:0000286">
    <property type="term" value="F:alanine dehydrogenase activity"/>
    <property type="evidence" value="ECO:0007669"/>
    <property type="project" value="UniProtKB-EC"/>
</dbReference>
<evidence type="ECO:0000259" key="5">
    <source>
        <dbReference type="SMART" id="SM01002"/>
    </source>
</evidence>
<feature type="domain" description="Alanine dehydrogenase/pyridine nucleotide transhydrogenase NAD(H)-binding" evidence="5">
    <location>
        <begin position="183"/>
        <end position="331"/>
    </location>
</feature>
<evidence type="ECO:0000313" key="7">
    <source>
        <dbReference type="EMBL" id="SFC53615.1"/>
    </source>
</evidence>
<dbReference type="InterPro" id="IPR007698">
    <property type="entry name" value="AlaDH/PNT_NAD(H)-bd"/>
</dbReference>
<feature type="domain" description="Alanine dehydrogenase/pyridine nucleotide transhydrogenase N-terminal" evidence="6">
    <location>
        <begin position="37"/>
        <end position="171"/>
    </location>
</feature>
<dbReference type="Pfam" id="PF05222">
    <property type="entry name" value="AlaDh_PNT_N"/>
    <property type="match status" value="1"/>
</dbReference>
<evidence type="ECO:0000256" key="4">
    <source>
        <dbReference type="ARBA" id="ARBA00023027"/>
    </source>
</evidence>
<accession>A0A1I1JYZ9</accession>
<gene>
    <name evidence="7" type="ORF">SAMN05421780_106174</name>
</gene>
<name>A0A1I1JYZ9_9BACT</name>
<proteinExistence type="inferred from homology"/>
<keyword evidence="4" id="KW-0520">NAD</keyword>
<dbReference type="STRING" id="927664.SAMN05421780_106174"/>
<sequence>MKTPFDAEVKALAKESALYPQELLLKVRENTQRLAIVVPKETEGQEKRLALTPDAVALLVNNGHEVIVQAGAGNPSKFADNEYSEAGARIAYSAKEAYESGNVVLKVYPPSVEEIGLMQKGSILFSALQMTQLSEDYILALNNKNITGVAFELLEDEVGGMPIVRAMSEIAGSTVMLIAAEYLNSNNNGRGIILGGITGVPPTKVVILGAGTVAEYAARTALGLGAEVKIFDNQIYKLRRIKENLGQQIFTSTIDLTNLNDALRRADVVIGALRAEEGRSPCVVSEDMVASMKPNSVIVDVSIDQGGCFETSQMTSHNSPTFKRYDVIHYCVPNIASRVAHTGTTAISNILAPLIVMAHELGGFEEMIFNKVWFMKGVYCYRGGLTSKQIAKRLNMRHKDLSLLRLPRY</sequence>
<dbReference type="SUPFAM" id="SSF51735">
    <property type="entry name" value="NAD(P)-binding Rossmann-fold domains"/>
    <property type="match status" value="1"/>
</dbReference>
<dbReference type="PROSITE" id="PS00837">
    <property type="entry name" value="ALADH_PNT_2"/>
    <property type="match status" value="1"/>
</dbReference>
<dbReference type="OrthoDB" id="9804592at2"/>
<dbReference type="RefSeq" id="WP_091512611.1">
    <property type="nucleotide sequence ID" value="NZ_FOLE01000006.1"/>
</dbReference>
<evidence type="ECO:0000259" key="6">
    <source>
        <dbReference type="SMART" id="SM01003"/>
    </source>
</evidence>
<protein>
    <recommendedName>
        <fullName evidence="2">alanine dehydrogenase</fullName>
        <ecNumber evidence="2">1.4.1.1</ecNumber>
    </recommendedName>
</protein>
<dbReference type="PANTHER" id="PTHR42795">
    <property type="entry name" value="ALANINE DEHYDROGENASE"/>
    <property type="match status" value="1"/>
</dbReference>
<evidence type="ECO:0000256" key="2">
    <source>
        <dbReference type="ARBA" id="ARBA00012897"/>
    </source>
</evidence>
<keyword evidence="8" id="KW-1185">Reference proteome</keyword>
<dbReference type="EC" id="1.4.1.1" evidence="2"/>
<reference evidence="7 8" key="1">
    <citation type="submission" date="2016-10" db="EMBL/GenBank/DDBJ databases">
        <authorList>
            <person name="de Groot N.N."/>
        </authorList>
    </citation>
    <scope>NUCLEOTIDE SEQUENCE [LARGE SCALE GENOMIC DNA]</scope>
    <source>
        <strain evidence="7 8">DSM 6793</strain>
    </source>
</reference>
<dbReference type="SUPFAM" id="SSF52283">
    <property type="entry name" value="Formate/glycerate dehydrogenase catalytic domain-like"/>
    <property type="match status" value="1"/>
</dbReference>
<dbReference type="Pfam" id="PF01262">
    <property type="entry name" value="AlaDh_PNT_C"/>
    <property type="match status" value="1"/>
</dbReference>
<dbReference type="EMBL" id="FOLE01000006">
    <property type="protein sequence ID" value="SFC53615.1"/>
    <property type="molecule type" value="Genomic_DNA"/>
</dbReference>
<dbReference type="Gene3D" id="3.40.50.720">
    <property type="entry name" value="NAD(P)-binding Rossmann-like Domain"/>
    <property type="match status" value="2"/>
</dbReference>
<keyword evidence="3" id="KW-0560">Oxidoreductase</keyword>
<dbReference type="CDD" id="cd05305">
    <property type="entry name" value="L-AlaDH"/>
    <property type="match status" value="1"/>
</dbReference>
<dbReference type="SMART" id="SM01003">
    <property type="entry name" value="AlaDh_PNT_N"/>
    <property type="match status" value="1"/>
</dbReference>
<dbReference type="PANTHER" id="PTHR42795:SF1">
    <property type="entry name" value="ALANINE DEHYDROGENASE"/>
    <property type="match status" value="1"/>
</dbReference>
<dbReference type="InterPro" id="IPR036291">
    <property type="entry name" value="NAD(P)-bd_dom_sf"/>
</dbReference>
<evidence type="ECO:0000256" key="1">
    <source>
        <dbReference type="ARBA" id="ARBA00005689"/>
    </source>
</evidence>
<dbReference type="AlphaFoldDB" id="A0A1I1JYZ9"/>